<reference evidence="1" key="1">
    <citation type="submission" date="2014-09" db="EMBL/GenBank/DDBJ databases">
        <authorList>
            <person name="Magalhaes I.L.F."/>
            <person name="Oliveira U."/>
            <person name="Santos F.R."/>
            <person name="Vidigal T.H.D.A."/>
            <person name="Brescovit A.D."/>
            <person name="Santos A.J."/>
        </authorList>
    </citation>
    <scope>NUCLEOTIDE SEQUENCE</scope>
    <source>
        <tissue evidence="1">Shoot tissue taken approximately 20 cm above the soil surface</tissue>
    </source>
</reference>
<proteinExistence type="predicted"/>
<evidence type="ECO:0000313" key="1">
    <source>
        <dbReference type="EMBL" id="JAD78526.1"/>
    </source>
</evidence>
<organism evidence="1">
    <name type="scientific">Arundo donax</name>
    <name type="common">Giant reed</name>
    <name type="synonym">Donax arundinaceus</name>
    <dbReference type="NCBI Taxonomy" id="35708"/>
    <lineage>
        <taxon>Eukaryota</taxon>
        <taxon>Viridiplantae</taxon>
        <taxon>Streptophyta</taxon>
        <taxon>Embryophyta</taxon>
        <taxon>Tracheophyta</taxon>
        <taxon>Spermatophyta</taxon>
        <taxon>Magnoliopsida</taxon>
        <taxon>Liliopsida</taxon>
        <taxon>Poales</taxon>
        <taxon>Poaceae</taxon>
        <taxon>PACMAD clade</taxon>
        <taxon>Arundinoideae</taxon>
        <taxon>Arundineae</taxon>
        <taxon>Arundo</taxon>
    </lineage>
</organism>
<protein>
    <submittedName>
        <fullName evidence="1">Uncharacterized protein</fullName>
    </submittedName>
</protein>
<reference evidence="1" key="2">
    <citation type="journal article" date="2015" name="Data Brief">
        <title>Shoot transcriptome of the giant reed, Arundo donax.</title>
        <authorList>
            <person name="Barrero R.A."/>
            <person name="Guerrero F.D."/>
            <person name="Moolhuijzen P."/>
            <person name="Goolsby J.A."/>
            <person name="Tidwell J."/>
            <person name="Bellgard S.E."/>
            <person name="Bellgard M.I."/>
        </authorList>
    </citation>
    <scope>NUCLEOTIDE SEQUENCE</scope>
    <source>
        <tissue evidence="1">Shoot tissue taken approximately 20 cm above the soil surface</tissue>
    </source>
</reference>
<dbReference type="AlphaFoldDB" id="A0A0A9CSH0"/>
<sequence>MMKCRDLCHTQKSIHTGQQNFFMLRMIKYHCNGCNSRARHNSKHIMVKERLRVTNNVWGCRL</sequence>
<dbReference type="EMBL" id="GBRH01219369">
    <property type="protein sequence ID" value="JAD78526.1"/>
    <property type="molecule type" value="Transcribed_RNA"/>
</dbReference>
<name>A0A0A9CSH0_ARUDO</name>
<accession>A0A0A9CSH0</accession>